<dbReference type="InterPro" id="IPR011990">
    <property type="entry name" value="TPR-like_helical_dom_sf"/>
</dbReference>
<dbReference type="Gene3D" id="3.30.565.10">
    <property type="entry name" value="Histidine kinase-like ATPase, C-terminal domain"/>
    <property type="match status" value="1"/>
</dbReference>
<feature type="domain" description="Signal transduction histidine kinase internal region" evidence="4">
    <location>
        <begin position="478"/>
        <end position="551"/>
    </location>
</feature>
<dbReference type="GO" id="GO:0000155">
    <property type="term" value="F:phosphorelay sensor kinase activity"/>
    <property type="evidence" value="ECO:0007669"/>
    <property type="project" value="InterPro"/>
</dbReference>
<dbReference type="Gene3D" id="1.25.40.10">
    <property type="entry name" value="Tetratricopeptide repeat domain"/>
    <property type="match status" value="2"/>
</dbReference>
<dbReference type="InterPro" id="IPR036890">
    <property type="entry name" value="HATPase_C_sf"/>
</dbReference>
<dbReference type="PANTHER" id="PTHR34220">
    <property type="entry name" value="SENSOR HISTIDINE KINASE YPDA"/>
    <property type="match status" value="1"/>
</dbReference>
<gene>
    <name evidence="5" type="ORF">Q361_10323</name>
</gene>
<dbReference type="SUPFAM" id="SSF55874">
    <property type="entry name" value="ATPase domain of HSP90 chaperone/DNA topoisomerase II/histidine kinase"/>
    <property type="match status" value="1"/>
</dbReference>
<dbReference type="AlphaFoldDB" id="A0A2S4NA04"/>
<dbReference type="Pfam" id="PF13424">
    <property type="entry name" value="TPR_12"/>
    <property type="match status" value="1"/>
</dbReference>
<dbReference type="Proteomes" id="UP000237056">
    <property type="component" value="Unassembled WGS sequence"/>
</dbReference>
<dbReference type="OrthoDB" id="9771112at2"/>
<feature type="repeat" description="TPR" evidence="1">
    <location>
        <begin position="320"/>
        <end position="353"/>
    </location>
</feature>
<feature type="chain" id="PRO_5015772141" evidence="3">
    <location>
        <begin position="21"/>
        <end position="672"/>
    </location>
</feature>
<dbReference type="PANTHER" id="PTHR34220:SF7">
    <property type="entry name" value="SENSOR HISTIDINE KINASE YPDA"/>
    <property type="match status" value="1"/>
</dbReference>
<keyword evidence="3" id="KW-0732">Signal</keyword>
<dbReference type="SUPFAM" id="SSF48452">
    <property type="entry name" value="TPR-like"/>
    <property type="match status" value="1"/>
</dbReference>
<evidence type="ECO:0000313" key="5">
    <source>
        <dbReference type="EMBL" id="POS02517.1"/>
    </source>
</evidence>
<evidence type="ECO:0000256" key="2">
    <source>
        <dbReference type="SAM" id="Phobius"/>
    </source>
</evidence>
<dbReference type="Pfam" id="PF06580">
    <property type="entry name" value="His_kinase"/>
    <property type="match status" value="1"/>
</dbReference>
<dbReference type="PROSITE" id="PS50005">
    <property type="entry name" value="TPR"/>
    <property type="match status" value="1"/>
</dbReference>
<feature type="transmembrane region" description="Helical" evidence="2">
    <location>
        <begin position="434"/>
        <end position="453"/>
    </location>
</feature>
<keyword evidence="2" id="KW-0472">Membrane</keyword>
<keyword evidence="2" id="KW-1133">Transmembrane helix</keyword>
<sequence length="672" mass="78418">MMTKKIVVFVFIFCSVFSFSQESKVIDSLKRELKLYKKNTYQYADANNEIAKKYWAVNWDSVYYFANKANKVAKLLKYSKGLINSYLNYGIYFERKENFKLSEFYRKKALNISIKIKNNELIGKSYFSIGNLSYTKNHNDSVVFFYKKAELFLKKSNNYEIIAGINNNLAALYQGQNDFNKALVCFFKSLEYYKKAKNKTQTSLVLSNIGVLYQSLGNDKLSKEYFLKSISVISDNLLSKIIAYNGLGNMYENQKKNDSALYFFEKGLNISKILKDQYYINFFNLNKSSIYLLKKENNLSYFILRNINVDSFNDRNETLAMYYRNYGVYYYNLKKYIKAKEYIEKSLFITKENKLNEQFLENNRWYIKILAKLYHNSYLFDYSNYSDSLISIKYKKNNLELLYSYDTKYRTAEKEAKIKEQQLLLQNEKANRNMALGGIAGLVLLSGGAFWLYRTKQKQNQLQTQNTLLGLQQNLNAMQLENLNKQLNPHEIKNILANISPEIQRNAPEAYNKMTKLLNITRASLSSNSVTDSIENQLQQIEDYLSLEKTVLPVRLQYTIHNTVETNKQIPRLLLKNLVENSIKHGIKNKKEGGEIKVNLLEKENTIFIEIDDTGIGRQQAISLDSGIGTSTYINLFETLNKTNTQKASFNIIDKENGTKVEIYIPKDYKYS</sequence>
<dbReference type="EMBL" id="PQNY01000003">
    <property type="protein sequence ID" value="POS02517.1"/>
    <property type="molecule type" value="Genomic_DNA"/>
</dbReference>
<organism evidence="5 6">
    <name type="scientific">Flavobacterium croceum DSM 17960</name>
    <dbReference type="NCBI Taxonomy" id="1121886"/>
    <lineage>
        <taxon>Bacteria</taxon>
        <taxon>Pseudomonadati</taxon>
        <taxon>Bacteroidota</taxon>
        <taxon>Flavobacteriia</taxon>
        <taxon>Flavobacteriales</taxon>
        <taxon>Flavobacteriaceae</taxon>
        <taxon>Flavobacterium</taxon>
    </lineage>
</organism>
<dbReference type="InterPro" id="IPR050640">
    <property type="entry name" value="Bact_2-comp_sensor_kinase"/>
</dbReference>
<feature type="signal peptide" evidence="3">
    <location>
        <begin position="1"/>
        <end position="20"/>
    </location>
</feature>
<reference evidence="5 6" key="1">
    <citation type="submission" date="2018-01" db="EMBL/GenBank/DDBJ databases">
        <title>Genomic Encyclopedia of Type Strains, Phase I: the one thousand microbial genomes (KMG-I) project.</title>
        <authorList>
            <person name="Goeker M."/>
        </authorList>
    </citation>
    <scope>NUCLEOTIDE SEQUENCE [LARGE SCALE GENOMIC DNA]</scope>
    <source>
        <strain evidence="5 6">DSM 17960</strain>
    </source>
</reference>
<protein>
    <submittedName>
        <fullName evidence="5">Tetratricopeptide repeat protein</fullName>
    </submittedName>
</protein>
<keyword evidence="6" id="KW-1185">Reference proteome</keyword>
<proteinExistence type="predicted"/>
<dbReference type="InterPro" id="IPR010559">
    <property type="entry name" value="Sig_transdc_His_kin_internal"/>
</dbReference>
<evidence type="ECO:0000259" key="4">
    <source>
        <dbReference type="Pfam" id="PF06580"/>
    </source>
</evidence>
<dbReference type="GO" id="GO:0016020">
    <property type="term" value="C:membrane"/>
    <property type="evidence" value="ECO:0007669"/>
    <property type="project" value="InterPro"/>
</dbReference>
<evidence type="ECO:0000313" key="6">
    <source>
        <dbReference type="Proteomes" id="UP000237056"/>
    </source>
</evidence>
<comment type="caution">
    <text evidence="5">The sequence shown here is derived from an EMBL/GenBank/DDBJ whole genome shotgun (WGS) entry which is preliminary data.</text>
</comment>
<accession>A0A2S4NA04</accession>
<dbReference type="InterPro" id="IPR019734">
    <property type="entry name" value="TPR_rpt"/>
</dbReference>
<name>A0A2S4NA04_9FLAO</name>
<evidence type="ECO:0000256" key="3">
    <source>
        <dbReference type="SAM" id="SignalP"/>
    </source>
</evidence>
<keyword evidence="1" id="KW-0802">TPR repeat</keyword>
<dbReference type="SMART" id="SM00028">
    <property type="entry name" value="TPR"/>
    <property type="match status" value="5"/>
</dbReference>
<dbReference type="SUPFAM" id="SSF81901">
    <property type="entry name" value="HCP-like"/>
    <property type="match status" value="1"/>
</dbReference>
<evidence type="ECO:0000256" key="1">
    <source>
        <dbReference type="PROSITE-ProRule" id="PRU00339"/>
    </source>
</evidence>
<keyword evidence="2" id="KW-0812">Transmembrane</keyword>